<gene>
    <name evidence="6" type="ORF">EDD39_4655</name>
</gene>
<comment type="caution">
    <text evidence="6">The sequence shown here is derived from an EMBL/GenBank/DDBJ whole genome shotgun (WGS) entry which is preliminary data.</text>
</comment>
<name>A0A8G1XFG2_9ACTN</name>
<dbReference type="GO" id="GO:0043565">
    <property type="term" value="F:sequence-specific DNA binding"/>
    <property type="evidence" value="ECO:0007669"/>
    <property type="project" value="InterPro"/>
</dbReference>
<sequence length="277" mass="30880">MRHRPAPVSVASGTERVVCGRFEEDSSYRTVRPGGTNDWVVFATVAGQGLLRVEGAPEITVDRSRIVAVEPRVPHRYRTDPGTDLWSFRWAHLLPRPDWTALLDWPTAAPGVRAVRVDDTSRTRIVHALDRAISARRSGLRRGPQFMTNAVEEALLWCDALNPREPVLDPRLMAALEFAGERLDEPHSVASLAAVAGLSQSRLSHLARKQLGTGLMAHVESQRLEQARHLLALTDLHVAQVARRVGFPDPLYFSRRFHAATGMSPTRFRSTDRQARA</sequence>
<evidence type="ECO:0000259" key="5">
    <source>
        <dbReference type="PROSITE" id="PS01124"/>
    </source>
</evidence>
<keyword evidence="1" id="KW-0963">Cytoplasm</keyword>
<evidence type="ECO:0000256" key="1">
    <source>
        <dbReference type="ARBA" id="ARBA00022490"/>
    </source>
</evidence>
<proteinExistence type="predicted"/>
<dbReference type="SUPFAM" id="SSF46689">
    <property type="entry name" value="Homeodomain-like"/>
    <property type="match status" value="1"/>
</dbReference>
<dbReference type="PRINTS" id="PR00032">
    <property type="entry name" value="HTHARAC"/>
</dbReference>
<dbReference type="PANTHER" id="PTHR46796">
    <property type="entry name" value="HTH-TYPE TRANSCRIPTIONAL ACTIVATOR RHAS-RELATED"/>
    <property type="match status" value="1"/>
</dbReference>
<dbReference type="RefSeq" id="WP_162870091.1">
    <property type="nucleotide sequence ID" value="NZ_RJVJ01000001.1"/>
</dbReference>
<dbReference type="InterPro" id="IPR050204">
    <property type="entry name" value="AraC_XylS_family_regulators"/>
</dbReference>
<dbReference type="InterPro" id="IPR009057">
    <property type="entry name" value="Homeodomain-like_sf"/>
</dbReference>
<keyword evidence="2" id="KW-0805">Transcription regulation</keyword>
<protein>
    <submittedName>
        <fullName evidence="6">AraC family transcriptional regulator</fullName>
    </submittedName>
</protein>
<reference evidence="6 7" key="1">
    <citation type="submission" date="2018-11" db="EMBL/GenBank/DDBJ databases">
        <title>Sequencing the genomes of 1000 actinobacteria strains.</title>
        <authorList>
            <person name="Klenk H.-P."/>
        </authorList>
    </citation>
    <scope>NUCLEOTIDE SEQUENCE [LARGE SCALE GENOMIC DNA]</scope>
    <source>
        <strain evidence="6 7">DSM 44780</strain>
    </source>
</reference>
<dbReference type="Proteomes" id="UP000267408">
    <property type="component" value="Unassembled WGS sequence"/>
</dbReference>
<dbReference type="Pfam" id="PF12833">
    <property type="entry name" value="HTH_18"/>
    <property type="match status" value="1"/>
</dbReference>
<accession>A0A8G1XFG2</accession>
<dbReference type="GO" id="GO:0003700">
    <property type="term" value="F:DNA-binding transcription factor activity"/>
    <property type="evidence" value="ECO:0007669"/>
    <property type="project" value="InterPro"/>
</dbReference>
<dbReference type="Gene3D" id="1.10.10.60">
    <property type="entry name" value="Homeodomain-like"/>
    <property type="match status" value="1"/>
</dbReference>
<organism evidence="6 7">
    <name type="scientific">Kitasatospora cineracea</name>
    <dbReference type="NCBI Taxonomy" id="88074"/>
    <lineage>
        <taxon>Bacteria</taxon>
        <taxon>Bacillati</taxon>
        <taxon>Actinomycetota</taxon>
        <taxon>Actinomycetes</taxon>
        <taxon>Kitasatosporales</taxon>
        <taxon>Streptomycetaceae</taxon>
        <taxon>Kitasatospora</taxon>
    </lineage>
</organism>
<dbReference type="SMART" id="SM00342">
    <property type="entry name" value="HTH_ARAC"/>
    <property type="match status" value="1"/>
</dbReference>
<dbReference type="PANTHER" id="PTHR46796:SF13">
    <property type="entry name" value="HTH-TYPE TRANSCRIPTIONAL ACTIVATOR RHAS"/>
    <property type="match status" value="1"/>
</dbReference>
<evidence type="ECO:0000256" key="3">
    <source>
        <dbReference type="ARBA" id="ARBA00023125"/>
    </source>
</evidence>
<dbReference type="InterPro" id="IPR037923">
    <property type="entry name" value="HTH-like"/>
</dbReference>
<dbReference type="InterPro" id="IPR018060">
    <property type="entry name" value="HTH_AraC"/>
</dbReference>
<evidence type="ECO:0000313" key="7">
    <source>
        <dbReference type="Proteomes" id="UP000267408"/>
    </source>
</evidence>
<dbReference type="InterPro" id="IPR020449">
    <property type="entry name" value="Tscrpt_reg_AraC-type_HTH"/>
</dbReference>
<keyword evidence="4" id="KW-0804">Transcription</keyword>
<keyword evidence="3" id="KW-0238">DNA-binding</keyword>
<dbReference type="AlphaFoldDB" id="A0A8G1XFG2"/>
<dbReference type="EMBL" id="RJVJ01000001">
    <property type="protein sequence ID" value="ROR46386.1"/>
    <property type="molecule type" value="Genomic_DNA"/>
</dbReference>
<evidence type="ECO:0000313" key="6">
    <source>
        <dbReference type="EMBL" id="ROR46386.1"/>
    </source>
</evidence>
<evidence type="ECO:0000256" key="4">
    <source>
        <dbReference type="ARBA" id="ARBA00023163"/>
    </source>
</evidence>
<feature type="domain" description="HTH araC/xylS-type" evidence="5">
    <location>
        <begin position="173"/>
        <end position="271"/>
    </location>
</feature>
<evidence type="ECO:0000256" key="2">
    <source>
        <dbReference type="ARBA" id="ARBA00023015"/>
    </source>
</evidence>
<dbReference type="Gene3D" id="2.60.120.280">
    <property type="entry name" value="Regulatory protein AraC"/>
    <property type="match status" value="1"/>
</dbReference>
<dbReference type="Pfam" id="PF02311">
    <property type="entry name" value="AraC_binding"/>
    <property type="match status" value="1"/>
</dbReference>
<dbReference type="SUPFAM" id="SSF51215">
    <property type="entry name" value="Regulatory protein AraC"/>
    <property type="match status" value="1"/>
</dbReference>
<dbReference type="InterPro" id="IPR003313">
    <property type="entry name" value="AraC-bd"/>
</dbReference>
<dbReference type="PROSITE" id="PS01124">
    <property type="entry name" value="HTH_ARAC_FAMILY_2"/>
    <property type="match status" value="1"/>
</dbReference>